<name>A0ABP9JNP8_9MICO</name>
<feature type="chain" id="PRO_5045275102" evidence="1">
    <location>
        <begin position="24"/>
        <end position="400"/>
    </location>
</feature>
<evidence type="ECO:0000256" key="1">
    <source>
        <dbReference type="SAM" id="SignalP"/>
    </source>
</evidence>
<dbReference type="Gene3D" id="3.20.20.80">
    <property type="entry name" value="Glycosidases"/>
    <property type="match status" value="1"/>
</dbReference>
<dbReference type="EMBL" id="BAABIW010000026">
    <property type="protein sequence ID" value="GAA5034939.1"/>
    <property type="molecule type" value="Genomic_DNA"/>
</dbReference>
<sequence>MLSALLMAACAVAASWTASATHAAPAPARPTVATASGTGTATERTGLGISAFFVLPAPTVAANERQLREMGADAITFGHRVEPAARSSFPSEVQRLIGSRTPYAYAGGLSWRPSALRPGDEQVRICWVTWTVTDTGRGTVVVSSDADDRQGALVRAGNALGAKTILGLPAPRAGSQDGVAYLPDTSYLPTLAAFTQRFVVEARAEGADGFYQHVEMPVTDTRTWNPVRQLYASQNAAVSRAWPRALVVLSPYLEARRDKAFVTPEQAARGATMLAATASGTRLVLAPQDGLGTGTTALASDSSTAAGHVAPLESYLRAMRAAVGTRLWVNVELMRPTPGGAPGAREATTRSRVLEQLAAEQPHVSGAIAFIWDDRTRDIGAVQVVDGMAGLSDGFGTTGH</sequence>
<keyword evidence="1" id="KW-0732">Signal</keyword>
<accession>A0ABP9JNP8</accession>
<evidence type="ECO:0000313" key="3">
    <source>
        <dbReference type="Proteomes" id="UP001500427"/>
    </source>
</evidence>
<reference evidence="3" key="1">
    <citation type="journal article" date="2019" name="Int. J. Syst. Evol. Microbiol.">
        <title>The Global Catalogue of Microorganisms (GCM) 10K type strain sequencing project: providing services to taxonomists for standard genome sequencing and annotation.</title>
        <authorList>
            <consortium name="The Broad Institute Genomics Platform"/>
            <consortium name="The Broad Institute Genome Sequencing Center for Infectious Disease"/>
            <person name="Wu L."/>
            <person name="Ma J."/>
        </authorList>
    </citation>
    <scope>NUCLEOTIDE SEQUENCE [LARGE SCALE GENOMIC DNA]</scope>
    <source>
        <strain evidence="3">JCM 17687</strain>
    </source>
</reference>
<proteinExistence type="predicted"/>
<feature type="signal peptide" evidence="1">
    <location>
        <begin position="1"/>
        <end position="23"/>
    </location>
</feature>
<gene>
    <name evidence="2" type="ORF">GCM10023258_36290</name>
</gene>
<comment type="caution">
    <text evidence="2">The sequence shown here is derived from an EMBL/GenBank/DDBJ whole genome shotgun (WGS) entry which is preliminary data.</text>
</comment>
<protein>
    <submittedName>
        <fullName evidence="2">Uncharacterized protein</fullName>
    </submittedName>
</protein>
<organism evidence="2 3">
    <name type="scientific">Terrabacter aeriphilus</name>
    <dbReference type="NCBI Taxonomy" id="515662"/>
    <lineage>
        <taxon>Bacteria</taxon>
        <taxon>Bacillati</taxon>
        <taxon>Actinomycetota</taxon>
        <taxon>Actinomycetes</taxon>
        <taxon>Micrococcales</taxon>
        <taxon>Intrasporangiaceae</taxon>
        <taxon>Terrabacter</taxon>
    </lineage>
</organism>
<evidence type="ECO:0000313" key="2">
    <source>
        <dbReference type="EMBL" id="GAA5034939.1"/>
    </source>
</evidence>
<keyword evidence="3" id="KW-1185">Reference proteome</keyword>
<dbReference type="Proteomes" id="UP001500427">
    <property type="component" value="Unassembled WGS sequence"/>
</dbReference>